<protein>
    <recommendedName>
        <fullName evidence="4">AAA domain (Dynein-related subfamily)</fullName>
    </recommendedName>
</protein>
<evidence type="ECO:0008006" key="4">
    <source>
        <dbReference type="Google" id="ProtNLM"/>
    </source>
</evidence>
<gene>
    <name evidence="2" type="ORF">SAMN04244574_04179</name>
</gene>
<dbReference type="Gene3D" id="3.40.50.300">
    <property type="entry name" value="P-loop containing nucleotide triphosphate hydrolases"/>
    <property type="match status" value="1"/>
</dbReference>
<feature type="coiled-coil region" evidence="1">
    <location>
        <begin position="315"/>
        <end position="438"/>
    </location>
</feature>
<keyword evidence="1" id="KW-0175">Coiled coil</keyword>
<sequence length="854" mass="96184">MSRTLVFKNDRHYSSDEWGFVIPVAVEDNEGGFAVARPEDYPNNNKIYIGREFQKIFENFVEGELFALTEVKPNTNFAKNDGPNRCQWVSTGYHSVALPASAYVPIIAMELPDLATGCVGYPPAAYVCNKPFFILNQGAVTGPFVVQKSDDEILVTPYKSSTPLALPKNFVAHFDMAALEGAELVLTTFATGMRRQFLTSLQRAKEKLDYEQLDFTSDTELVKEFADVGFGRGIANLSKAEARKLLAGLSEFRKRHKAIKDNDKTRRLESILDQYLAFEGVGNDVIRNYLQTSEGKAFIERFAQAQKHELLKDFIKDLQDRADDQRAEIGRQTAEIEQKLEDKKNDLKRLEDSFQRRQQEIDEQIRQFNEKLKEEKEKQLREANQQLAAELANRQRIYDELKEAIEECRTVTQRKKALKEMEEKIDELNKVQQYLQQSIDKKQQVYSSINLATDKMVEIDAVKKLLNGVSVTEEQAEIVPVKLVPSALTVSADTRASYIAELKGHFDQTEGRVYSYDEVANLVVTVMQNYLTIFAGPPGTGKTSSAARLADAMGLVTRNKDALQTDNFLTVPVARGWTSSRELLGFYNTLKGCYQPSRSGLYQFLQSFARQAADDPDRVDALKLVLLDEANLSSIEHYWSDFLLICDAFEEGARINLGGTSQLTRLLEIPGSLRFMGTINNDATVEGLSDRLVDRAAVIHLPHGSPSMIRKLHEDVVIGAVPYAELARAFLPAADEDAELDFDEARRLRPITDILSSSSPTIKGGQIHVSYRKLKAIGRYMAIAQKLDYEETEPLDFAIAQHVLPLVKGHGQGLRERLLKLRDKLQENNFAVSRNIVTGILETGVDFSDSYSFF</sequence>
<evidence type="ECO:0000313" key="3">
    <source>
        <dbReference type="Proteomes" id="UP000199579"/>
    </source>
</evidence>
<dbReference type="InterPro" id="IPR027417">
    <property type="entry name" value="P-loop_NTPase"/>
</dbReference>
<dbReference type="AlphaFoldDB" id="A0A1I4HCX1"/>
<proteinExistence type="predicted"/>
<accession>A0A1I4HCX1</accession>
<evidence type="ECO:0000313" key="2">
    <source>
        <dbReference type="EMBL" id="SFL39276.1"/>
    </source>
</evidence>
<reference evidence="2 3" key="1">
    <citation type="submission" date="2016-10" db="EMBL/GenBank/DDBJ databases">
        <authorList>
            <person name="de Groot N.N."/>
        </authorList>
    </citation>
    <scope>NUCLEOTIDE SEQUENCE [LARGE SCALE GENOMIC DNA]</scope>
    <source>
        <strain evidence="2 3">DSM 381</strain>
    </source>
</reference>
<dbReference type="Proteomes" id="UP000199579">
    <property type="component" value="Unassembled WGS sequence"/>
</dbReference>
<dbReference type="SUPFAM" id="SSF52540">
    <property type="entry name" value="P-loop containing nucleoside triphosphate hydrolases"/>
    <property type="match status" value="1"/>
</dbReference>
<organism evidence="2 3">
    <name type="scientific">Azotobacter beijerinckii</name>
    <dbReference type="NCBI Taxonomy" id="170623"/>
    <lineage>
        <taxon>Bacteria</taxon>
        <taxon>Pseudomonadati</taxon>
        <taxon>Pseudomonadota</taxon>
        <taxon>Gammaproteobacteria</taxon>
        <taxon>Pseudomonadales</taxon>
        <taxon>Pseudomonadaceae</taxon>
        <taxon>Azotobacter</taxon>
    </lineage>
</organism>
<name>A0A1I4HCX1_9GAMM</name>
<evidence type="ECO:0000256" key="1">
    <source>
        <dbReference type="SAM" id="Coils"/>
    </source>
</evidence>
<dbReference type="EMBL" id="FOSX01000111">
    <property type="protein sequence ID" value="SFL39276.1"/>
    <property type="molecule type" value="Genomic_DNA"/>
</dbReference>